<dbReference type="Proteomes" id="UP000618319">
    <property type="component" value="Unassembled WGS sequence"/>
</dbReference>
<keyword evidence="2" id="KW-0808">Transferase</keyword>
<dbReference type="RefSeq" id="WP_196940455.1">
    <property type="nucleotide sequence ID" value="NZ_MU158691.1"/>
</dbReference>
<proteinExistence type="predicted"/>
<keyword evidence="1" id="KW-0472">Membrane</keyword>
<dbReference type="Pfam" id="PF01790">
    <property type="entry name" value="LGT"/>
    <property type="match status" value="1"/>
</dbReference>
<dbReference type="EMBL" id="PSKQ01000020">
    <property type="protein sequence ID" value="MBE8721338.1"/>
    <property type="molecule type" value="Genomic_DNA"/>
</dbReference>
<comment type="caution">
    <text evidence="2">The sequence shown here is derived from an EMBL/GenBank/DDBJ whole genome shotgun (WGS) entry which is preliminary data.</text>
</comment>
<accession>A0ABR9T7L2</accession>
<evidence type="ECO:0000313" key="3">
    <source>
        <dbReference type="Proteomes" id="UP000618319"/>
    </source>
</evidence>
<reference evidence="2 3" key="1">
    <citation type="submission" date="2018-02" db="EMBL/GenBank/DDBJ databases">
        <title>Sphingobacterium KA21.</title>
        <authorList>
            <person name="Vasarhelyi B.M."/>
            <person name="Deshmukh S."/>
            <person name="Balint B."/>
            <person name="Kukolya J."/>
        </authorList>
    </citation>
    <scope>NUCLEOTIDE SEQUENCE [LARGE SCALE GENOMIC DNA]</scope>
    <source>
        <strain evidence="2 3">Ka21</strain>
    </source>
</reference>
<feature type="non-terminal residue" evidence="2">
    <location>
        <position position="1"/>
    </location>
</feature>
<protein>
    <submittedName>
        <fullName evidence="2">Prolipoprotein diacylglyceryl transferase</fullName>
    </submittedName>
</protein>
<evidence type="ECO:0000313" key="2">
    <source>
        <dbReference type="EMBL" id="MBE8721338.1"/>
    </source>
</evidence>
<keyword evidence="1" id="KW-0812">Transmembrane</keyword>
<dbReference type="InterPro" id="IPR001640">
    <property type="entry name" value="Lgt"/>
</dbReference>
<organism evidence="2 3">
    <name type="scientific">Sphingobacterium pedocola</name>
    <dbReference type="NCBI Taxonomy" id="2082722"/>
    <lineage>
        <taxon>Bacteria</taxon>
        <taxon>Pseudomonadati</taxon>
        <taxon>Bacteroidota</taxon>
        <taxon>Sphingobacteriia</taxon>
        <taxon>Sphingobacteriales</taxon>
        <taxon>Sphingobacteriaceae</taxon>
        <taxon>Sphingobacterium</taxon>
    </lineage>
</organism>
<sequence>KPGLLFGIFLVVLFAIRFIIEFFKENQEAFENDMTFNMGQVLSIPFIIVGLYLIFRKPKENAKKS</sequence>
<keyword evidence="1" id="KW-1133">Transmembrane helix</keyword>
<feature type="transmembrane region" description="Helical" evidence="1">
    <location>
        <begin position="34"/>
        <end position="55"/>
    </location>
</feature>
<gene>
    <name evidence="2" type="ORF">C4F40_11450</name>
</gene>
<evidence type="ECO:0000256" key="1">
    <source>
        <dbReference type="SAM" id="Phobius"/>
    </source>
</evidence>
<name>A0ABR9T7L2_9SPHI</name>
<dbReference type="GO" id="GO:0016740">
    <property type="term" value="F:transferase activity"/>
    <property type="evidence" value="ECO:0007669"/>
    <property type="project" value="UniProtKB-KW"/>
</dbReference>
<keyword evidence="3" id="KW-1185">Reference proteome</keyword>